<name>A0AAP0HKJ6_9MAGN</name>
<comment type="caution">
    <text evidence="1">The sequence shown here is derived from an EMBL/GenBank/DDBJ whole genome shotgun (WGS) entry which is preliminary data.</text>
</comment>
<accession>A0AAP0HKJ6</accession>
<organism evidence="1 2">
    <name type="scientific">Stephania japonica</name>
    <dbReference type="NCBI Taxonomy" id="461633"/>
    <lineage>
        <taxon>Eukaryota</taxon>
        <taxon>Viridiplantae</taxon>
        <taxon>Streptophyta</taxon>
        <taxon>Embryophyta</taxon>
        <taxon>Tracheophyta</taxon>
        <taxon>Spermatophyta</taxon>
        <taxon>Magnoliopsida</taxon>
        <taxon>Ranunculales</taxon>
        <taxon>Menispermaceae</taxon>
        <taxon>Menispermoideae</taxon>
        <taxon>Cissampelideae</taxon>
        <taxon>Stephania</taxon>
    </lineage>
</organism>
<dbReference type="AlphaFoldDB" id="A0AAP0HKJ6"/>
<gene>
    <name evidence="1" type="ORF">Sjap_023521</name>
</gene>
<evidence type="ECO:0000313" key="2">
    <source>
        <dbReference type="Proteomes" id="UP001417504"/>
    </source>
</evidence>
<keyword evidence="2" id="KW-1185">Reference proteome</keyword>
<dbReference type="EMBL" id="JBBNAE010000010">
    <property type="protein sequence ID" value="KAK9090344.1"/>
    <property type="molecule type" value="Genomic_DNA"/>
</dbReference>
<sequence>MHCSFVNVKSSDSKNNYVTLQVAQVALMYTASKNIQNNKEAFNQHTKNNFNGQTKKVKGLEF</sequence>
<evidence type="ECO:0000313" key="1">
    <source>
        <dbReference type="EMBL" id="KAK9090344.1"/>
    </source>
</evidence>
<protein>
    <submittedName>
        <fullName evidence="1">Uncharacterized protein</fullName>
    </submittedName>
</protein>
<dbReference type="Proteomes" id="UP001417504">
    <property type="component" value="Unassembled WGS sequence"/>
</dbReference>
<proteinExistence type="predicted"/>
<reference evidence="1 2" key="1">
    <citation type="submission" date="2024-01" db="EMBL/GenBank/DDBJ databases">
        <title>Genome assemblies of Stephania.</title>
        <authorList>
            <person name="Yang L."/>
        </authorList>
    </citation>
    <scope>NUCLEOTIDE SEQUENCE [LARGE SCALE GENOMIC DNA]</scope>
    <source>
        <strain evidence="1">QJT</strain>
        <tissue evidence="1">Leaf</tissue>
    </source>
</reference>